<dbReference type="EMBL" id="JADIMY010000137">
    <property type="protein sequence ID" value="MBO8428294.1"/>
    <property type="molecule type" value="Genomic_DNA"/>
</dbReference>
<gene>
    <name evidence="1" type="ORF">IAC58_07115</name>
</gene>
<comment type="caution">
    <text evidence="1">The sequence shown here is derived from an EMBL/GenBank/DDBJ whole genome shotgun (WGS) entry which is preliminary data.</text>
</comment>
<reference evidence="1" key="2">
    <citation type="journal article" date="2021" name="PeerJ">
        <title>Extensive microbial diversity within the chicken gut microbiome revealed by metagenomics and culture.</title>
        <authorList>
            <person name="Gilroy R."/>
            <person name="Ravi A."/>
            <person name="Getino M."/>
            <person name="Pursley I."/>
            <person name="Horton D.L."/>
            <person name="Alikhan N.F."/>
            <person name="Baker D."/>
            <person name="Gharbi K."/>
            <person name="Hall N."/>
            <person name="Watson M."/>
            <person name="Adriaenssens E.M."/>
            <person name="Foster-Nyarko E."/>
            <person name="Jarju S."/>
            <person name="Secka A."/>
            <person name="Antonio M."/>
            <person name="Oren A."/>
            <person name="Chaudhuri R.R."/>
            <person name="La Ragione R."/>
            <person name="Hildebrand F."/>
            <person name="Pallen M.J."/>
        </authorList>
    </citation>
    <scope>NUCLEOTIDE SEQUENCE</scope>
    <source>
        <strain evidence="1">11159</strain>
    </source>
</reference>
<evidence type="ECO:0000313" key="2">
    <source>
        <dbReference type="Proteomes" id="UP000823613"/>
    </source>
</evidence>
<dbReference type="Proteomes" id="UP000823613">
    <property type="component" value="Unassembled WGS sequence"/>
</dbReference>
<organism evidence="1 2">
    <name type="scientific">Candidatus Onthovivens merdipullorum</name>
    <dbReference type="NCBI Taxonomy" id="2840889"/>
    <lineage>
        <taxon>Bacteria</taxon>
        <taxon>Bacillati</taxon>
        <taxon>Bacillota</taxon>
        <taxon>Bacilli</taxon>
        <taxon>Bacillales</taxon>
        <taxon>Candidatus Onthovivens</taxon>
    </lineage>
</organism>
<name>A0A9D9DNH9_9BACL</name>
<sequence>MKRNDNNVMKYTPFEAKEVFYIKQIIRLVQTVIFIHSEPCYRSGTFSSIRVSGKFDDIKFICEKFKTKYMKAVCFKQCKYPSKDFILYKK</sequence>
<reference evidence="1" key="1">
    <citation type="submission" date="2020-10" db="EMBL/GenBank/DDBJ databases">
        <authorList>
            <person name="Gilroy R."/>
        </authorList>
    </citation>
    <scope>NUCLEOTIDE SEQUENCE</scope>
    <source>
        <strain evidence="1">11159</strain>
    </source>
</reference>
<accession>A0A9D9DNH9</accession>
<protein>
    <submittedName>
        <fullName evidence="1">Uncharacterized protein</fullName>
    </submittedName>
</protein>
<evidence type="ECO:0000313" key="1">
    <source>
        <dbReference type="EMBL" id="MBO8428294.1"/>
    </source>
</evidence>
<proteinExistence type="predicted"/>
<dbReference type="AlphaFoldDB" id="A0A9D9DNH9"/>